<dbReference type="OrthoDB" id="9805708at2"/>
<name>A0A2L1GRG7_9BACT</name>
<reference evidence="1" key="1">
    <citation type="submission" date="2017-05" db="EMBL/GenBank/DDBJ databases">
        <authorList>
            <person name="Song R."/>
            <person name="Chenine A.L."/>
            <person name="Ruprecht R.M."/>
        </authorList>
    </citation>
    <scope>NUCLEOTIDE SEQUENCE</scope>
    <source>
        <strain evidence="1">ORNL</strain>
    </source>
</reference>
<reference evidence="1" key="2">
    <citation type="journal article" date="2018" name="MBio">
        <title>Insights into the evolution of host association through the isolation and characterization of a novel human periodontal pathobiont, Desulfobulbus oralis.</title>
        <authorList>
            <person name="Cross K.L."/>
            <person name="Chirania P."/>
            <person name="Xiong W."/>
            <person name="Beall C.J."/>
            <person name="Elkins J.G."/>
            <person name="Giannone R.J."/>
            <person name="Griffen A.L."/>
            <person name="Guss A.M."/>
            <person name="Hettich R.L."/>
            <person name="Joshi S.S."/>
            <person name="Mokrzan E.M."/>
            <person name="Martin R.K."/>
            <person name="Zhulin I.B."/>
            <person name="Leys E.J."/>
            <person name="Podar M."/>
        </authorList>
    </citation>
    <scope>NUCLEOTIDE SEQUENCE [LARGE SCALE GENOMIC DNA]</scope>
    <source>
        <strain evidence="1">ORNL</strain>
    </source>
</reference>
<accession>A0A2L1GRG7</accession>
<dbReference type="EMBL" id="CP021255">
    <property type="protein sequence ID" value="AVD72283.1"/>
    <property type="molecule type" value="Genomic_DNA"/>
</dbReference>
<dbReference type="AlphaFoldDB" id="A0A2L1GRG7"/>
<evidence type="ECO:0000313" key="1">
    <source>
        <dbReference type="EMBL" id="AVD72283.1"/>
    </source>
</evidence>
<organism evidence="1 2">
    <name type="scientific">Desulfobulbus oralis</name>
    <dbReference type="NCBI Taxonomy" id="1986146"/>
    <lineage>
        <taxon>Bacteria</taxon>
        <taxon>Pseudomonadati</taxon>
        <taxon>Thermodesulfobacteriota</taxon>
        <taxon>Desulfobulbia</taxon>
        <taxon>Desulfobulbales</taxon>
        <taxon>Desulfobulbaceae</taxon>
        <taxon>Desulfobulbus</taxon>
    </lineage>
</organism>
<proteinExistence type="predicted"/>
<dbReference type="RefSeq" id="WP_104937487.1">
    <property type="nucleotide sequence ID" value="NZ_CP021255.1"/>
</dbReference>
<protein>
    <submittedName>
        <fullName evidence="1">Uncharacterized protein</fullName>
    </submittedName>
</protein>
<keyword evidence="2" id="KW-1185">Reference proteome</keyword>
<gene>
    <name evidence="1" type="ORF">CAY53_07505</name>
</gene>
<dbReference type="KEGG" id="deo:CAY53_07505"/>
<sequence>MGDTVLTLKECEECYSGDHRITPLLNPLDCLKNHTQYICGTCGRCICIQHDSKRKLQRWNFPFNSLAITKLYLRTADFTRKKPCGIYELHSKNGGLSYKIFADIEELQLYLKKNQEKTCKSMQPVFTVAVYREYENTQVRKLNYNEIQKYMSER</sequence>
<evidence type="ECO:0000313" key="2">
    <source>
        <dbReference type="Proteomes" id="UP000239867"/>
    </source>
</evidence>
<dbReference type="Proteomes" id="UP000239867">
    <property type="component" value="Chromosome"/>
</dbReference>